<feature type="transmembrane region" description="Helical" evidence="7">
    <location>
        <begin position="118"/>
        <end position="141"/>
    </location>
</feature>
<evidence type="ECO:0000313" key="9">
    <source>
        <dbReference type="Proteomes" id="UP000247498"/>
    </source>
</evidence>
<proteinExistence type="inferred from homology"/>
<comment type="caution">
    <text evidence="8">The sequence shown here is derived from an EMBL/GenBank/DDBJ whole genome shotgun (WGS) entry which is preliminary data.</text>
</comment>
<feature type="transmembrane region" description="Helical" evidence="7">
    <location>
        <begin position="406"/>
        <end position="430"/>
    </location>
</feature>
<feature type="transmembrane region" description="Helical" evidence="7">
    <location>
        <begin position="442"/>
        <end position="462"/>
    </location>
</feature>
<evidence type="ECO:0000313" key="8">
    <source>
        <dbReference type="EMBL" id="GBF95043.1"/>
    </source>
</evidence>
<dbReference type="Proteomes" id="UP000247498">
    <property type="component" value="Unassembled WGS sequence"/>
</dbReference>
<dbReference type="STRING" id="307507.A0A2V0PAW7"/>
<keyword evidence="4" id="KW-0934">Plastid</keyword>
<feature type="transmembrane region" description="Helical" evidence="7">
    <location>
        <begin position="526"/>
        <end position="549"/>
    </location>
</feature>
<feature type="transmembrane region" description="Helical" evidence="7">
    <location>
        <begin position="189"/>
        <end position="211"/>
    </location>
</feature>
<accession>A0A2V0PAW7</accession>
<keyword evidence="9" id="KW-1185">Reference proteome</keyword>
<dbReference type="EMBL" id="BDRX01000059">
    <property type="protein sequence ID" value="GBF95043.1"/>
    <property type="molecule type" value="Genomic_DNA"/>
</dbReference>
<gene>
    <name evidence="8" type="ORF">Rsub_07544</name>
</gene>
<keyword evidence="4" id="KW-1001">Plastid inner membrane</keyword>
<feature type="transmembrane region" description="Helical" evidence="7">
    <location>
        <begin position="469"/>
        <end position="489"/>
    </location>
</feature>
<sequence length="555" mass="58416">MLLQQRVAGARPALGARQQRRVAAPALRAARTAAAPAAAASGPSPAPRPAAPRRAPLTVAAAASGAVPLPGGAQPAPAPAAPVVGVKPVPAAISIGLGLIVNYLIPTPEGVSRQAWQLFAIFISTICGLVLGPLPVGAWAFLGLTTVVATGTLPFATAVSAMTSEVIWLIVISFFFAKAFETTGLGERIANVFVAAMGKSSLGLGYGLMVAELLLSPAMPSSTARAGGIFMPIIKFLSKGVNGEPETGGRKKIGAFLVQNQLQTSVYSSALFLTSGAQNLLCINLAAKMGAAVSDVWMMWFIGCLPQAIIGMIITPLLLFKQYPPEVKETPEAPGQARERLAKMGPMTRNEIITTATICGAVVLWIMGDAWGIPAVLAAMLGLSTLLLTGVMSWRDCLEYPPAWDCLTWFAVLVSMSAALNDCGLITAFADIVAKQLASLNMGWQPVFFILHGAFFFLHYLFAGQTAHVGALFTAFLAMMLASGVPPTLATLSLGYNTNLFGNITHYASGQAAIYFGNDYVSLPEWFSLGFIYGVLSLVIVIGLGWPWWRFLGWC</sequence>
<feature type="transmembrane region" description="Helical" evidence="7">
    <location>
        <begin position="153"/>
        <end position="177"/>
    </location>
</feature>
<evidence type="ECO:0000256" key="4">
    <source>
        <dbReference type="ARBA" id="ARBA00022780"/>
    </source>
</evidence>
<dbReference type="OrthoDB" id="1695362at2759"/>
<dbReference type="PANTHER" id="PTHR42826">
    <property type="entry name" value="DICARBOXYLATE TRANSPORTER 2.1, CHLOROPLASTIC"/>
    <property type="match status" value="1"/>
</dbReference>
<keyword evidence="5 7" id="KW-1133">Transmembrane helix</keyword>
<name>A0A2V0PAW7_9CHLO</name>
<keyword evidence="6 7" id="KW-0472">Membrane</keyword>
<evidence type="ECO:0000256" key="3">
    <source>
        <dbReference type="ARBA" id="ARBA00022692"/>
    </source>
</evidence>
<feature type="transmembrane region" description="Helical" evidence="7">
    <location>
        <begin position="373"/>
        <end position="394"/>
    </location>
</feature>
<evidence type="ECO:0000256" key="7">
    <source>
        <dbReference type="SAM" id="Phobius"/>
    </source>
</evidence>
<dbReference type="NCBIfam" id="TIGR00785">
    <property type="entry name" value="dass"/>
    <property type="match status" value="1"/>
</dbReference>
<dbReference type="InParanoid" id="A0A2V0PAW7"/>
<dbReference type="Pfam" id="PF00939">
    <property type="entry name" value="Na_sulph_symp"/>
    <property type="match status" value="1"/>
</dbReference>
<evidence type="ECO:0000256" key="2">
    <source>
        <dbReference type="ARBA" id="ARBA00007349"/>
    </source>
</evidence>
<feature type="transmembrane region" description="Helical" evidence="7">
    <location>
        <begin position="89"/>
        <end position="106"/>
    </location>
</feature>
<dbReference type="FunCoup" id="A0A2V0PAW7">
    <property type="interactions" value="597"/>
</dbReference>
<dbReference type="InterPro" id="IPR001898">
    <property type="entry name" value="SLC13A/DASS"/>
</dbReference>
<comment type="subcellular location">
    <subcellularLocation>
        <location evidence="1">Plastid</location>
        <location evidence="1">Chloroplast inner membrane</location>
        <topology evidence="1">Multi-pass membrane protein</topology>
    </subcellularLocation>
</comment>
<feature type="transmembrane region" description="Helical" evidence="7">
    <location>
        <begin position="350"/>
        <end position="367"/>
    </location>
</feature>
<protein>
    <submittedName>
        <fullName evidence="8">2-oxoglutarate malate translocator</fullName>
    </submittedName>
</protein>
<dbReference type="AlphaFoldDB" id="A0A2V0PAW7"/>
<comment type="similarity">
    <text evidence="2">Belongs to the SLC13A/DASS transporter (TC 2.A.47) family. DIT1 subfamily.</text>
</comment>
<dbReference type="GO" id="GO:0015140">
    <property type="term" value="F:malate transmembrane transporter activity"/>
    <property type="evidence" value="ECO:0007669"/>
    <property type="project" value="UniProtKB-ARBA"/>
</dbReference>
<organism evidence="8 9">
    <name type="scientific">Raphidocelis subcapitata</name>
    <dbReference type="NCBI Taxonomy" id="307507"/>
    <lineage>
        <taxon>Eukaryota</taxon>
        <taxon>Viridiplantae</taxon>
        <taxon>Chlorophyta</taxon>
        <taxon>core chlorophytes</taxon>
        <taxon>Chlorophyceae</taxon>
        <taxon>CS clade</taxon>
        <taxon>Sphaeropleales</taxon>
        <taxon>Selenastraceae</taxon>
        <taxon>Raphidocelis</taxon>
    </lineage>
</organism>
<evidence type="ECO:0000256" key="5">
    <source>
        <dbReference type="ARBA" id="ARBA00022989"/>
    </source>
</evidence>
<reference evidence="8 9" key="1">
    <citation type="journal article" date="2018" name="Sci. Rep.">
        <title>Raphidocelis subcapitata (=Pseudokirchneriella subcapitata) provides an insight into genome evolution and environmental adaptations in the Sphaeropleales.</title>
        <authorList>
            <person name="Suzuki S."/>
            <person name="Yamaguchi H."/>
            <person name="Nakajima N."/>
            <person name="Kawachi M."/>
        </authorList>
    </citation>
    <scope>NUCLEOTIDE SEQUENCE [LARGE SCALE GENOMIC DNA]</scope>
    <source>
        <strain evidence="8 9">NIES-35</strain>
    </source>
</reference>
<evidence type="ECO:0000256" key="1">
    <source>
        <dbReference type="ARBA" id="ARBA00004478"/>
    </source>
</evidence>
<evidence type="ECO:0000256" key="6">
    <source>
        <dbReference type="ARBA" id="ARBA00023136"/>
    </source>
</evidence>
<feature type="transmembrane region" description="Helical" evidence="7">
    <location>
        <begin position="297"/>
        <end position="320"/>
    </location>
</feature>
<keyword evidence="3 7" id="KW-0812">Transmembrane</keyword>
<dbReference type="GO" id="GO:0009706">
    <property type="term" value="C:chloroplast inner membrane"/>
    <property type="evidence" value="ECO:0007669"/>
    <property type="project" value="UniProtKB-SubCell"/>
</dbReference>
<dbReference type="InterPro" id="IPR030676">
    <property type="entry name" value="CitT-rel"/>
</dbReference>